<gene>
    <name evidence="1" type="ORF">LVIROSA_LOCUS5978</name>
</gene>
<evidence type="ECO:0000313" key="1">
    <source>
        <dbReference type="EMBL" id="CAH1418386.1"/>
    </source>
</evidence>
<dbReference type="EMBL" id="CAKMRJ010000113">
    <property type="protein sequence ID" value="CAH1418386.1"/>
    <property type="molecule type" value="Genomic_DNA"/>
</dbReference>
<name>A0AAU9LU61_9ASTR</name>
<evidence type="ECO:0000313" key="2">
    <source>
        <dbReference type="Proteomes" id="UP001157418"/>
    </source>
</evidence>
<dbReference type="Proteomes" id="UP001157418">
    <property type="component" value="Unassembled WGS sequence"/>
</dbReference>
<sequence>MQQQNTILSLQLPFLDREQNTNRRISPTSSFSGQSYVNRSHETEAINKIVLPCVLDNGNDAEWFEALDGDWFKEEVEIL</sequence>
<proteinExistence type="predicted"/>
<reference evidence="1 2" key="1">
    <citation type="submission" date="2022-01" db="EMBL/GenBank/DDBJ databases">
        <authorList>
            <person name="Xiong W."/>
            <person name="Schranz E."/>
        </authorList>
    </citation>
    <scope>NUCLEOTIDE SEQUENCE [LARGE SCALE GENOMIC DNA]</scope>
</reference>
<comment type="caution">
    <text evidence="1">The sequence shown here is derived from an EMBL/GenBank/DDBJ whole genome shotgun (WGS) entry which is preliminary data.</text>
</comment>
<keyword evidence="2" id="KW-1185">Reference proteome</keyword>
<accession>A0AAU9LU61</accession>
<dbReference type="AlphaFoldDB" id="A0AAU9LU61"/>
<organism evidence="1 2">
    <name type="scientific">Lactuca virosa</name>
    <dbReference type="NCBI Taxonomy" id="75947"/>
    <lineage>
        <taxon>Eukaryota</taxon>
        <taxon>Viridiplantae</taxon>
        <taxon>Streptophyta</taxon>
        <taxon>Embryophyta</taxon>
        <taxon>Tracheophyta</taxon>
        <taxon>Spermatophyta</taxon>
        <taxon>Magnoliopsida</taxon>
        <taxon>eudicotyledons</taxon>
        <taxon>Gunneridae</taxon>
        <taxon>Pentapetalae</taxon>
        <taxon>asterids</taxon>
        <taxon>campanulids</taxon>
        <taxon>Asterales</taxon>
        <taxon>Asteraceae</taxon>
        <taxon>Cichorioideae</taxon>
        <taxon>Cichorieae</taxon>
        <taxon>Lactucinae</taxon>
        <taxon>Lactuca</taxon>
    </lineage>
</organism>
<protein>
    <submittedName>
        <fullName evidence="1">Uncharacterized protein</fullName>
    </submittedName>
</protein>